<evidence type="ECO:0000256" key="8">
    <source>
        <dbReference type="SAM" id="MobiDB-lite"/>
    </source>
</evidence>
<geneLocation type="plasmid" evidence="10 11">
    <name>pSCATT</name>
</geneLocation>
<reference evidence="11" key="1">
    <citation type="submission" date="2011-12" db="EMBL/GenBank/DDBJ databases">
        <title>Complete genome sequence of Streptomyces cattleya strain DSM 46488.</title>
        <authorList>
            <person name="Ou H.-Y."/>
            <person name="Li P."/>
            <person name="Zhao C."/>
            <person name="O'Hagan D."/>
            <person name="Deng Z."/>
        </authorList>
    </citation>
    <scope>NUCLEOTIDE SEQUENCE [LARGE SCALE GENOMIC DNA]</scope>
    <source>
        <strain evidence="11">ATCC 35852 / DSM 46488 / JCM 4925 / NBRC 14057 / NRRL 8057</strain>
        <plasmid evidence="11">Plasmid pSCATT</plasmid>
    </source>
</reference>
<evidence type="ECO:0008006" key="12">
    <source>
        <dbReference type="Google" id="ProtNLM"/>
    </source>
</evidence>
<evidence type="ECO:0000256" key="7">
    <source>
        <dbReference type="ARBA" id="ARBA00023136"/>
    </source>
</evidence>
<organism evidence="10 11">
    <name type="scientific">Streptantibioticus cattleyicolor (strain ATCC 35852 / DSM 46488 / JCM 4925 / NBRC 14057 / NRRL 8057)</name>
    <name type="common">Streptomyces cattleya</name>
    <dbReference type="NCBI Taxonomy" id="1003195"/>
    <lineage>
        <taxon>Bacteria</taxon>
        <taxon>Bacillati</taxon>
        <taxon>Actinomycetota</taxon>
        <taxon>Actinomycetes</taxon>
        <taxon>Kitasatosporales</taxon>
        <taxon>Streptomycetaceae</taxon>
        <taxon>Streptantibioticus</taxon>
    </lineage>
</organism>
<feature type="transmembrane region" description="Helical" evidence="9">
    <location>
        <begin position="12"/>
        <end position="30"/>
    </location>
</feature>
<evidence type="ECO:0000256" key="2">
    <source>
        <dbReference type="ARBA" id="ARBA00022475"/>
    </source>
</evidence>
<gene>
    <name evidence="10" type="ordered locus">SCATT_p05550</name>
</gene>
<evidence type="ECO:0000256" key="4">
    <source>
        <dbReference type="ARBA" id="ARBA00022679"/>
    </source>
</evidence>
<dbReference type="GO" id="GO:0009103">
    <property type="term" value="P:lipopolysaccharide biosynthetic process"/>
    <property type="evidence" value="ECO:0007669"/>
    <property type="project" value="UniProtKB-ARBA"/>
</dbReference>
<dbReference type="HOGENOM" id="CLU_024191_1_0_11"/>
<keyword evidence="7 9" id="KW-0472">Membrane</keyword>
<feature type="region of interest" description="Disordered" evidence="8">
    <location>
        <begin position="514"/>
        <end position="561"/>
    </location>
</feature>
<name>G8XGS1_STREN</name>
<dbReference type="PATRIC" id="fig|1003195.29.peg.6352"/>
<feature type="transmembrane region" description="Helical" evidence="9">
    <location>
        <begin position="112"/>
        <end position="130"/>
    </location>
</feature>
<sequence length="642" mass="67557">MMSTPPPLPRRAAVAAAPAAFMLVSGLWGIGRHHSLWRDEAATWQVAHRTVAQIWYMSGQVDLVHTLYYVVMHQVFAVLGDSLLALRLPSVLGATVAAALTARIGARTGGPLTGVAAGLFFVLLPSAQHYAQEGRSYALVLAGAATATWLLVRALDRPRGRAHWVCYGVAVLVTALLNWFSLLLLLGHAPTVWRAAAGRGARTGWAVSSAAALAGALPLVLASRGQADQVSWIRPPGWGTLLTVGAPLVCGAVCARLARRGPGRVALPVVALPLLAAPSLALLAASAVKPLYVDRYVLFTRVGLALLLGAAASATVRAAAARRYERPWLLVPMTAAAVVLALLPVARRERTPAARVDDVLAAAATVARVSRPGDGVVFVPAARRDTKLVSPRDFAGLDDLALERGPVASGTLKGEEAPPDRVRAAMLARPRIVLVTDARSVTRPALSPVDRVKLAVLRGDFTRGADTEVNGRRVTLYVRRDGLNGIPDATSVVRHRLAVPPVGPVDLGHVLLGPGADGGQRGVEGEAERGEPVEDGGRDGGLDPAVDQAVPGQGAQGHREHLLRHPRHPAPQLGEAQFARGRLGQHLDRHRRPLGADPVQQPAGRAVRVEEVTARAAGDTSVPGGHLELTTCRESAFLAPRP</sequence>
<evidence type="ECO:0000256" key="1">
    <source>
        <dbReference type="ARBA" id="ARBA00004651"/>
    </source>
</evidence>
<accession>G8XGS1</accession>
<keyword evidence="3" id="KW-0328">Glycosyltransferase</keyword>
<evidence type="ECO:0000313" key="11">
    <source>
        <dbReference type="Proteomes" id="UP000007842"/>
    </source>
</evidence>
<feature type="transmembrane region" description="Helical" evidence="9">
    <location>
        <begin position="136"/>
        <end position="152"/>
    </location>
</feature>
<feature type="compositionally biased region" description="Basic and acidic residues" evidence="8">
    <location>
        <begin position="523"/>
        <end position="541"/>
    </location>
</feature>
<keyword evidence="4" id="KW-0808">Transferase</keyword>
<dbReference type="EMBL" id="CP003229">
    <property type="protein sequence ID" value="AEW98748.1"/>
    <property type="molecule type" value="Genomic_DNA"/>
</dbReference>
<evidence type="ECO:0000313" key="10">
    <source>
        <dbReference type="EMBL" id="AEW98748.1"/>
    </source>
</evidence>
<feature type="transmembrane region" description="Helical" evidence="9">
    <location>
        <begin position="328"/>
        <end position="346"/>
    </location>
</feature>
<feature type="transmembrane region" description="Helical" evidence="9">
    <location>
        <begin position="265"/>
        <end position="284"/>
    </location>
</feature>
<comment type="subcellular location">
    <subcellularLocation>
        <location evidence="1">Cell membrane</location>
        <topology evidence="1">Multi-pass membrane protein</topology>
    </subcellularLocation>
</comment>
<dbReference type="GO" id="GO:0010041">
    <property type="term" value="P:response to iron(III) ion"/>
    <property type="evidence" value="ECO:0007669"/>
    <property type="project" value="TreeGrafter"/>
</dbReference>
<keyword evidence="11" id="KW-1185">Reference proteome</keyword>
<keyword evidence="5 9" id="KW-0812">Transmembrane</keyword>
<feature type="transmembrane region" description="Helical" evidence="9">
    <location>
        <begin position="75"/>
        <end position="100"/>
    </location>
</feature>
<dbReference type="AlphaFoldDB" id="G8XGS1"/>
<keyword evidence="10" id="KW-0614">Plasmid</keyword>
<feature type="region of interest" description="Disordered" evidence="8">
    <location>
        <begin position="583"/>
        <end position="604"/>
    </location>
</feature>
<feature type="transmembrane region" description="Helical" evidence="9">
    <location>
        <begin position="296"/>
        <end position="316"/>
    </location>
</feature>
<keyword evidence="6 9" id="KW-1133">Transmembrane helix</keyword>
<feature type="transmembrane region" description="Helical" evidence="9">
    <location>
        <begin position="164"/>
        <end position="186"/>
    </location>
</feature>
<evidence type="ECO:0000256" key="5">
    <source>
        <dbReference type="ARBA" id="ARBA00022692"/>
    </source>
</evidence>
<dbReference type="Proteomes" id="UP000007842">
    <property type="component" value="Plasmid pSCATT"/>
</dbReference>
<evidence type="ECO:0000256" key="3">
    <source>
        <dbReference type="ARBA" id="ARBA00022676"/>
    </source>
</evidence>
<evidence type="ECO:0000256" key="9">
    <source>
        <dbReference type="SAM" id="Phobius"/>
    </source>
</evidence>
<dbReference type="GO" id="GO:0016763">
    <property type="term" value="F:pentosyltransferase activity"/>
    <property type="evidence" value="ECO:0007669"/>
    <property type="project" value="TreeGrafter"/>
</dbReference>
<keyword evidence="2" id="KW-1003">Cell membrane</keyword>
<dbReference type="PANTHER" id="PTHR33908">
    <property type="entry name" value="MANNOSYLTRANSFERASE YKCB-RELATED"/>
    <property type="match status" value="1"/>
</dbReference>
<dbReference type="PANTHER" id="PTHR33908:SF3">
    <property type="entry name" value="UNDECAPRENYL PHOSPHATE-ALPHA-4-AMINO-4-DEOXY-L-ARABINOSE ARABINOSYL TRANSFERASE"/>
    <property type="match status" value="1"/>
</dbReference>
<dbReference type="InterPro" id="IPR050297">
    <property type="entry name" value="LipidA_mod_glycosyltrf_83"/>
</dbReference>
<evidence type="ECO:0000256" key="6">
    <source>
        <dbReference type="ARBA" id="ARBA00022989"/>
    </source>
</evidence>
<protein>
    <recommendedName>
        <fullName evidence="12">Glycosyltransferase RgtA/B/C/D-like domain-containing protein</fullName>
    </recommendedName>
</protein>
<dbReference type="GO" id="GO:0005886">
    <property type="term" value="C:plasma membrane"/>
    <property type="evidence" value="ECO:0007669"/>
    <property type="project" value="UniProtKB-SubCell"/>
</dbReference>
<dbReference type="KEGG" id="scy:SCATT_p05550"/>
<proteinExistence type="predicted"/>